<dbReference type="SUPFAM" id="SSF161098">
    <property type="entry name" value="MetI-like"/>
    <property type="match status" value="1"/>
</dbReference>
<keyword evidence="3" id="KW-1003">Cell membrane</keyword>
<evidence type="ECO:0000313" key="9">
    <source>
        <dbReference type="EMBL" id="SDL66954.1"/>
    </source>
</evidence>
<evidence type="ECO:0000256" key="7">
    <source>
        <dbReference type="SAM" id="Phobius"/>
    </source>
</evidence>
<feature type="transmembrane region" description="Helical" evidence="7">
    <location>
        <begin position="162"/>
        <end position="184"/>
    </location>
</feature>
<feature type="transmembrane region" description="Helical" evidence="7">
    <location>
        <begin position="272"/>
        <end position="293"/>
    </location>
</feature>
<accession>A0A1G9LYJ9</accession>
<keyword evidence="5 7" id="KW-1133">Transmembrane helix</keyword>
<feature type="domain" description="ABC transmembrane type-1" evidence="8">
    <location>
        <begin position="73"/>
        <end position="290"/>
    </location>
</feature>
<dbReference type="STRING" id="321763.SAMN04488692_10749"/>
<feature type="transmembrane region" description="Helical" evidence="7">
    <location>
        <begin position="79"/>
        <end position="102"/>
    </location>
</feature>
<keyword evidence="6 7" id="KW-0472">Membrane</keyword>
<dbReference type="RefSeq" id="WP_089759351.1">
    <property type="nucleotide sequence ID" value="NZ_FNGO01000007.1"/>
</dbReference>
<dbReference type="EMBL" id="FNGO01000007">
    <property type="protein sequence ID" value="SDL66954.1"/>
    <property type="molecule type" value="Genomic_DNA"/>
</dbReference>
<sequence>MKKYTGKSKFQKIKENSVPYLLVLPAFAFVAFILWFSVIYGIRMSFYQIELGIPGEPFVGLDNWVNLFGESRFQNSFKLSLIFVAGSVGLGFLLSFSFALGLKKVKLFSVGFQGLALIPYLVSGIATAIIYRFLFARGVGFVNQILLILGVGRIEFLSVPHLAMIVAILANVWFIVPFSTLILLGGLQSIDPNLIEAAIVNGATKMDILRKITIPLIKPMIGIAMVWMSFASFNMFDVILPLTGGGPGRATEVLALYMYRLGFDSLRYSDGAVVMGVILIANVITSVVFLRIFRSEV</sequence>
<evidence type="ECO:0000256" key="4">
    <source>
        <dbReference type="ARBA" id="ARBA00022692"/>
    </source>
</evidence>
<dbReference type="Gene3D" id="1.10.3720.10">
    <property type="entry name" value="MetI-like"/>
    <property type="match status" value="1"/>
</dbReference>
<gene>
    <name evidence="9" type="ORF">SAMN04488692_10749</name>
</gene>
<proteinExistence type="predicted"/>
<dbReference type="PROSITE" id="PS50928">
    <property type="entry name" value="ABC_TM1"/>
    <property type="match status" value="1"/>
</dbReference>
<feature type="transmembrane region" description="Helical" evidence="7">
    <location>
        <begin position="216"/>
        <end position="236"/>
    </location>
</feature>
<dbReference type="PANTHER" id="PTHR30193">
    <property type="entry name" value="ABC TRANSPORTER PERMEASE PROTEIN"/>
    <property type="match status" value="1"/>
</dbReference>
<evidence type="ECO:0000313" key="10">
    <source>
        <dbReference type="Proteomes" id="UP000199476"/>
    </source>
</evidence>
<protein>
    <submittedName>
        <fullName evidence="9">Carbohydrate ABC transporter membrane protein 1, CUT1 family</fullName>
    </submittedName>
</protein>
<name>A0A1G9LYJ9_9FIRM</name>
<evidence type="ECO:0000259" key="8">
    <source>
        <dbReference type="PROSITE" id="PS50928"/>
    </source>
</evidence>
<dbReference type="AlphaFoldDB" id="A0A1G9LYJ9"/>
<dbReference type="OrthoDB" id="9809173at2"/>
<dbReference type="CDD" id="cd06261">
    <property type="entry name" value="TM_PBP2"/>
    <property type="match status" value="1"/>
</dbReference>
<keyword evidence="10" id="KW-1185">Reference proteome</keyword>
<evidence type="ECO:0000256" key="5">
    <source>
        <dbReference type="ARBA" id="ARBA00022989"/>
    </source>
</evidence>
<dbReference type="InterPro" id="IPR000515">
    <property type="entry name" value="MetI-like"/>
</dbReference>
<feature type="transmembrane region" description="Helical" evidence="7">
    <location>
        <begin position="20"/>
        <end position="42"/>
    </location>
</feature>
<dbReference type="Proteomes" id="UP000199476">
    <property type="component" value="Unassembled WGS sequence"/>
</dbReference>
<feature type="transmembrane region" description="Helical" evidence="7">
    <location>
        <begin position="114"/>
        <end position="134"/>
    </location>
</feature>
<evidence type="ECO:0000256" key="3">
    <source>
        <dbReference type="ARBA" id="ARBA00022475"/>
    </source>
</evidence>
<organism evidence="9 10">
    <name type="scientific">Halarsenatibacter silvermanii</name>
    <dbReference type="NCBI Taxonomy" id="321763"/>
    <lineage>
        <taxon>Bacteria</taxon>
        <taxon>Bacillati</taxon>
        <taxon>Bacillota</taxon>
        <taxon>Clostridia</taxon>
        <taxon>Halanaerobiales</taxon>
        <taxon>Halarsenatibacteraceae</taxon>
        <taxon>Halarsenatibacter</taxon>
    </lineage>
</organism>
<evidence type="ECO:0000256" key="1">
    <source>
        <dbReference type="ARBA" id="ARBA00004651"/>
    </source>
</evidence>
<dbReference type="PANTHER" id="PTHR30193:SF37">
    <property type="entry name" value="INNER MEMBRANE ABC TRANSPORTER PERMEASE PROTEIN YCJO"/>
    <property type="match status" value="1"/>
</dbReference>
<dbReference type="InterPro" id="IPR035906">
    <property type="entry name" value="MetI-like_sf"/>
</dbReference>
<comment type="subcellular location">
    <subcellularLocation>
        <location evidence="1">Cell membrane</location>
        <topology evidence="1">Multi-pass membrane protein</topology>
    </subcellularLocation>
</comment>
<evidence type="ECO:0000256" key="6">
    <source>
        <dbReference type="ARBA" id="ARBA00023136"/>
    </source>
</evidence>
<dbReference type="GO" id="GO:0055085">
    <property type="term" value="P:transmembrane transport"/>
    <property type="evidence" value="ECO:0007669"/>
    <property type="project" value="InterPro"/>
</dbReference>
<dbReference type="GO" id="GO:0005886">
    <property type="term" value="C:plasma membrane"/>
    <property type="evidence" value="ECO:0007669"/>
    <property type="project" value="UniProtKB-SubCell"/>
</dbReference>
<evidence type="ECO:0000256" key="2">
    <source>
        <dbReference type="ARBA" id="ARBA00022448"/>
    </source>
</evidence>
<keyword evidence="2" id="KW-0813">Transport</keyword>
<dbReference type="InterPro" id="IPR051393">
    <property type="entry name" value="ABC_transporter_permease"/>
</dbReference>
<reference evidence="9 10" key="1">
    <citation type="submission" date="2016-10" db="EMBL/GenBank/DDBJ databases">
        <authorList>
            <person name="de Groot N.N."/>
        </authorList>
    </citation>
    <scope>NUCLEOTIDE SEQUENCE [LARGE SCALE GENOMIC DNA]</scope>
    <source>
        <strain evidence="9 10">SLAS-1</strain>
    </source>
</reference>
<keyword evidence="4 7" id="KW-0812">Transmembrane</keyword>